<dbReference type="CDD" id="cd09989">
    <property type="entry name" value="Arginase"/>
    <property type="match status" value="1"/>
</dbReference>
<dbReference type="GO" id="GO:0004053">
    <property type="term" value="F:arginase activity"/>
    <property type="evidence" value="ECO:0007669"/>
    <property type="project" value="UniProtKB-UniRule"/>
</dbReference>
<feature type="binding site" evidence="10">
    <location>
        <position position="102"/>
    </location>
    <ligand>
        <name>Mn(2+)</name>
        <dbReference type="ChEBI" id="CHEBI:29035"/>
        <label>1</label>
    </ligand>
</feature>
<dbReference type="GO" id="GO:0005737">
    <property type="term" value="C:cytoplasm"/>
    <property type="evidence" value="ECO:0007669"/>
    <property type="project" value="TreeGrafter"/>
</dbReference>
<dbReference type="Gene3D" id="3.40.800.10">
    <property type="entry name" value="Ureohydrolase domain"/>
    <property type="match status" value="1"/>
</dbReference>
<evidence type="ECO:0000256" key="13">
    <source>
        <dbReference type="RuleBase" id="RU361159"/>
    </source>
</evidence>
<gene>
    <name evidence="14" type="primary">rocF</name>
    <name evidence="14" type="ORF">ERX27_11070</name>
</gene>
<dbReference type="PROSITE" id="PS01053">
    <property type="entry name" value="ARGINASE_1"/>
    <property type="match status" value="1"/>
</dbReference>
<dbReference type="SUPFAM" id="SSF52768">
    <property type="entry name" value="Arginase/deacetylase"/>
    <property type="match status" value="1"/>
</dbReference>
<dbReference type="EC" id="3.5.3.1" evidence="2 9"/>
<protein>
    <recommendedName>
        <fullName evidence="3 9">Arginase</fullName>
        <ecNumber evidence="2 9">3.5.3.1</ecNumber>
    </recommendedName>
</protein>
<sequence length="301" mass="32787">MNKTIEIIGAPSAFGQRKLGVNLGPDAIRYADLVARLENLGLEVNDKGNVKSPAIDMQKYRSEQDGGLRNLPEVVEFCETLCNEVDQTITAGKYPLVIGGDHSIAMGTISGVKKHYDNLGVIWYDAHGDLNIADSSPSGNIHGMPLRALIGDGHPDLINIGGYKNKVKTENIVLIGMRDLDEGEKAYIKEVGIKTYTMSDIDRIGMGQVIEETLEYLKETDGIHLSLDVDALDPVETPGTGTTVPGGISYRESHLALEMLHDSERVTSMEIVEVNPLIDINNKTANQAVELLVTFFGDKLL</sequence>
<accession>A0A4R6BAJ1</accession>
<feature type="binding site" evidence="10">
    <location>
        <position position="230"/>
    </location>
    <ligand>
        <name>Mn(2+)</name>
        <dbReference type="ChEBI" id="CHEBI:29035"/>
        <label>1</label>
    </ligand>
</feature>
<dbReference type="FunFam" id="3.40.800.10:FF:000005">
    <property type="entry name" value="Arginase"/>
    <property type="match status" value="1"/>
</dbReference>
<comment type="cofactor">
    <cofactor evidence="10 13">
        <name>Mn(2+)</name>
        <dbReference type="ChEBI" id="CHEBI:29035"/>
    </cofactor>
    <text evidence="10 13">Binds 2 manganese ions per subunit.</text>
</comment>
<dbReference type="RefSeq" id="WP_133432850.1">
    <property type="nucleotide sequence ID" value="NZ_SCWA01000036.1"/>
</dbReference>
<dbReference type="UniPathway" id="UPA00158">
    <property type="reaction ID" value="UER00270"/>
</dbReference>
<dbReference type="PRINTS" id="PR00116">
    <property type="entry name" value="ARGINASE"/>
</dbReference>
<evidence type="ECO:0000256" key="2">
    <source>
        <dbReference type="ARBA" id="ARBA00012168"/>
    </source>
</evidence>
<dbReference type="OrthoDB" id="9789727at2"/>
<dbReference type="Pfam" id="PF00491">
    <property type="entry name" value="Arginase"/>
    <property type="match status" value="1"/>
</dbReference>
<feature type="binding site" evidence="10">
    <location>
        <position position="127"/>
    </location>
    <ligand>
        <name>Mn(2+)</name>
        <dbReference type="ChEBI" id="CHEBI:29035"/>
        <label>1</label>
    </ligand>
</feature>
<dbReference type="Proteomes" id="UP000295310">
    <property type="component" value="Unassembled WGS sequence"/>
</dbReference>
<evidence type="ECO:0000256" key="4">
    <source>
        <dbReference type="ARBA" id="ARBA00022503"/>
    </source>
</evidence>
<dbReference type="InterPro" id="IPR020855">
    <property type="entry name" value="Ureohydrolase_Mn_BS"/>
</dbReference>
<evidence type="ECO:0000256" key="9">
    <source>
        <dbReference type="NCBIfam" id="TIGR01229"/>
    </source>
</evidence>
<organism evidence="14 15">
    <name type="scientific">Macrococcus brunensis</name>
    <dbReference type="NCBI Taxonomy" id="198483"/>
    <lineage>
        <taxon>Bacteria</taxon>
        <taxon>Bacillati</taxon>
        <taxon>Bacillota</taxon>
        <taxon>Bacilli</taxon>
        <taxon>Bacillales</taxon>
        <taxon>Staphylococcaceae</taxon>
        <taxon>Macrococcus</taxon>
    </lineage>
</organism>
<dbReference type="AlphaFoldDB" id="A0A4R6BAJ1"/>
<feature type="binding site" evidence="10">
    <location>
        <position position="228"/>
    </location>
    <ligand>
        <name>Mn(2+)</name>
        <dbReference type="ChEBI" id="CHEBI:29035"/>
        <label>1</label>
    </ligand>
</feature>
<dbReference type="GO" id="GO:0000050">
    <property type="term" value="P:urea cycle"/>
    <property type="evidence" value="ECO:0007669"/>
    <property type="project" value="UniProtKB-UniPathway"/>
</dbReference>
<comment type="caution">
    <text evidence="14">The sequence shown here is derived from an EMBL/GenBank/DDBJ whole genome shotgun (WGS) entry which is preliminary data.</text>
</comment>
<evidence type="ECO:0000313" key="14">
    <source>
        <dbReference type="EMBL" id="TDL93313.1"/>
    </source>
</evidence>
<name>A0A4R6BAJ1_9STAP</name>
<keyword evidence="7 10" id="KW-0464">Manganese</keyword>
<comment type="catalytic activity">
    <reaction evidence="8 13">
        <text>L-arginine + H2O = urea + L-ornithine</text>
        <dbReference type="Rhea" id="RHEA:20569"/>
        <dbReference type="ChEBI" id="CHEBI:15377"/>
        <dbReference type="ChEBI" id="CHEBI:16199"/>
        <dbReference type="ChEBI" id="CHEBI:32682"/>
        <dbReference type="ChEBI" id="CHEBI:46911"/>
        <dbReference type="EC" id="3.5.3.1"/>
    </reaction>
</comment>
<dbReference type="InterPro" id="IPR023696">
    <property type="entry name" value="Ureohydrolase_dom_sf"/>
</dbReference>
<evidence type="ECO:0000256" key="7">
    <source>
        <dbReference type="ARBA" id="ARBA00023211"/>
    </source>
</evidence>
<dbReference type="GO" id="GO:0030145">
    <property type="term" value="F:manganese ion binding"/>
    <property type="evidence" value="ECO:0007669"/>
    <property type="project" value="TreeGrafter"/>
</dbReference>
<keyword evidence="15" id="KW-1185">Reference proteome</keyword>
<reference evidence="14 15" key="1">
    <citation type="submission" date="2019-01" db="EMBL/GenBank/DDBJ databases">
        <title>Draft genome sequences of the type strains of six Macrococcus species.</title>
        <authorList>
            <person name="Mazhar S."/>
            <person name="Altermann E."/>
            <person name="Hill C."/>
            <person name="Mcauliffe O."/>
        </authorList>
    </citation>
    <scope>NUCLEOTIDE SEQUENCE [LARGE SCALE GENOMIC DNA]</scope>
    <source>
        <strain evidence="14 15">CCM4811</strain>
    </source>
</reference>
<evidence type="ECO:0000256" key="1">
    <source>
        <dbReference type="ARBA" id="ARBA00005098"/>
    </source>
</evidence>
<keyword evidence="6 12" id="KW-0378">Hydrolase</keyword>
<proteinExistence type="inferred from homology"/>
<keyword evidence="4 13" id="KW-0056">Arginine metabolism</keyword>
<dbReference type="PROSITE" id="PS51409">
    <property type="entry name" value="ARGINASE_2"/>
    <property type="match status" value="1"/>
</dbReference>
<evidence type="ECO:0000256" key="3">
    <source>
        <dbReference type="ARBA" id="ARBA00018123"/>
    </source>
</evidence>
<evidence type="ECO:0000256" key="5">
    <source>
        <dbReference type="ARBA" id="ARBA00022723"/>
    </source>
</evidence>
<comment type="pathway">
    <text evidence="1">Nitrogen metabolism; urea cycle; L-ornithine and urea from L-arginine: step 1/1.</text>
</comment>
<evidence type="ECO:0000256" key="6">
    <source>
        <dbReference type="ARBA" id="ARBA00022801"/>
    </source>
</evidence>
<dbReference type="PIRSF" id="PIRSF036979">
    <property type="entry name" value="Arginase"/>
    <property type="match status" value="1"/>
</dbReference>
<evidence type="ECO:0000256" key="8">
    <source>
        <dbReference type="ARBA" id="ARBA00047391"/>
    </source>
</evidence>
<dbReference type="EMBL" id="SCWA01000036">
    <property type="protein sequence ID" value="TDL93313.1"/>
    <property type="molecule type" value="Genomic_DNA"/>
</dbReference>
<dbReference type="PANTHER" id="PTHR43782:SF3">
    <property type="entry name" value="ARGINASE"/>
    <property type="match status" value="1"/>
</dbReference>
<dbReference type="InterPro" id="IPR014033">
    <property type="entry name" value="Arginase"/>
</dbReference>
<evidence type="ECO:0000313" key="15">
    <source>
        <dbReference type="Proteomes" id="UP000295310"/>
    </source>
</evidence>
<keyword evidence="5 10" id="KW-0479">Metal-binding</keyword>
<dbReference type="GO" id="GO:0006525">
    <property type="term" value="P:arginine metabolic process"/>
    <property type="evidence" value="ECO:0007669"/>
    <property type="project" value="UniProtKB-KW"/>
</dbReference>
<dbReference type="PANTHER" id="PTHR43782">
    <property type="entry name" value="ARGINASE"/>
    <property type="match status" value="1"/>
</dbReference>
<feature type="binding site" evidence="10">
    <location>
        <position position="129"/>
    </location>
    <ligand>
        <name>Mn(2+)</name>
        <dbReference type="ChEBI" id="CHEBI:29035"/>
        <label>1</label>
    </ligand>
</feature>
<dbReference type="InterPro" id="IPR006035">
    <property type="entry name" value="Ureohydrolase"/>
</dbReference>
<feature type="binding site" evidence="10">
    <location>
        <position position="125"/>
    </location>
    <ligand>
        <name>Mn(2+)</name>
        <dbReference type="ChEBI" id="CHEBI:29035"/>
        <label>1</label>
    </ligand>
</feature>
<evidence type="ECO:0000256" key="10">
    <source>
        <dbReference type="PIRSR" id="PIRSR036979-1"/>
    </source>
</evidence>
<dbReference type="NCBIfam" id="TIGR01229">
    <property type="entry name" value="rocF_arginase"/>
    <property type="match status" value="1"/>
</dbReference>
<evidence type="ECO:0000256" key="12">
    <source>
        <dbReference type="RuleBase" id="RU003684"/>
    </source>
</evidence>
<comment type="similarity">
    <text evidence="11 12">Belongs to the arginase family.</text>
</comment>
<evidence type="ECO:0000256" key="11">
    <source>
        <dbReference type="PROSITE-ProRule" id="PRU00742"/>
    </source>
</evidence>